<reference evidence="2 3" key="1">
    <citation type="submission" date="2022-05" db="EMBL/GenBank/DDBJ databases">
        <authorList>
            <consortium name="Genoscope - CEA"/>
            <person name="William W."/>
        </authorList>
    </citation>
    <scope>NUCLEOTIDE SEQUENCE [LARGE SCALE GENOMIC DNA]</scope>
</reference>
<sequence length="73" mass="8749">LRTEFPLVEEELLLYSLAYYPIVNAIVSVYHVQFDINDLRNYFYRVTNNLVKGLGKVKGTVRWNYYKKVLLKF</sequence>
<feature type="non-terminal residue" evidence="2">
    <location>
        <position position="1"/>
    </location>
</feature>
<comment type="caution">
    <text evidence="2">The sequence shown here is derived from an EMBL/GenBank/DDBJ whole genome shotgun (WGS) entry which is preliminary data.</text>
</comment>
<feature type="transmembrane region" description="Helical" evidence="1">
    <location>
        <begin position="12"/>
        <end position="32"/>
    </location>
</feature>
<proteinExistence type="predicted"/>
<evidence type="ECO:0000256" key="1">
    <source>
        <dbReference type="SAM" id="Phobius"/>
    </source>
</evidence>
<gene>
    <name evidence="2" type="ORF">PEVE_00006117</name>
</gene>
<accession>A0ABN8QP12</accession>
<keyword evidence="3" id="KW-1185">Reference proteome</keyword>
<protein>
    <submittedName>
        <fullName evidence="2">Uncharacterized protein</fullName>
    </submittedName>
</protein>
<evidence type="ECO:0000313" key="2">
    <source>
        <dbReference type="EMBL" id="CAH3167678.1"/>
    </source>
</evidence>
<organism evidence="2 3">
    <name type="scientific">Porites evermanni</name>
    <dbReference type="NCBI Taxonomy" id="104178"/>
    <lineage>
        <taxon>Eukaryota</taxon>
        <taxon>Metazoa</taxon>
        <taxon>Cnidaria</taxon>
        <taxon>Anthozoa</taxon>
        <taxon>Hexacorallia</taxon>
        <taxon>Scleractinia</taxon>
        <taxon>Fungiina</taxon>
        <taxon>Poritidae</taxon>
        <taxon>Porites</taxon>
    </lineage>
</organism>
<dbReference type="EMBL" id="CALNXI010001396">
    <property type="protein sequence ID" value="CAH3167678.1"/>
    <property type="molecule type" value="Genomic_DNA"/>
</dbReference>
<evidence type="ECO:0000313" key="3">
    <source>
        <dbReference type="Proteomes" id="UP001159427"/>
    </source>
</evidence>
<name>A0ABN8QP12_9CNID</name>
<dbReference type="Proteomes" id="UP001159427">
    <property type="component" value="Unassembled WGS sequence"/>
</dbReference>
<keyword evidence="1" id="KW-0812">Transmembrane</keyword>
<keyword evidence="1" id="KW-1133">Transmembrane helix</keyword>
<keyword evidence="1" id="KW-0472">Membrane</keyword>